<proteinExistence type="predicted"/>
<protein>
    <submittedName>
        <fullName evidence="1">Uncharacterized protein</fullName>
    </submittedName>
</protein>
<dbReference type="PATRIC" id="fig|1218567.3.peg.1458"/>
<evidence type="ECO:0000313" key="1">
    <source>
        <dbReference type="EMBL" id="EMJ82881.1"/>
    </source>
</evidence>
<comment type="caution">
    <text evidence="1">The sequence shown here is derived from an EMBL/GenBank/DDBJ whole genome shotgun (WGS) entry which is preliminary data.</text>
</comment>
<reference evidence="1 2" key="1">
    <citation type="submission" date="2013-01" db="EMBL/GenBank/DDBJ databases">
        <authorList>
            <person name="Harkins D.M."/>
            <person name="Durkin A.S."/>
            <person name="Brinkac L.M."/>
            <person name="Haft D.H."/>
            <person name="Selengut J.D."/>
            <person name="Sanka R."/>
            <person name="DePew J."/>
            <person name="Purushe J."/>
            <person name="Galloway R.L."/>
            <person name="Vinetz J.M."/>
            <person name="Sutton G.G."/>
            <person name="Nierman W.C."/>
            <person name="Fouts D.E."/>
        </authorList>
    </citation>
    <scope>NUCLEOTIDE SEQUENCE [LARGE SCALE GENOMIC DNA]</scope>
    <source>
        <strain evidence="1 2">Sponselee CDC</strain>
    </source>
</reference>
<evidence type="ECO:0000313" key="2">
    <source>
        <dbReference type="Proteomes" id="UP000011873"/>
    </source>
</evidence>
<accession>M6BWJ0</accession>
<dbReference type="AlphaFoldDB" id="M6BWJ0"/>
<organism evidence="1 2">
    <name type="scientific">Leptospira borgpetersenii serovar Hardjo-bovis str. Sponselee</name>
    <dbReference type="NCBI Taxonomy" id="1303729"/>
    <lineage>
        <taxon>Bacteria</taxon>
        <taxon>Pseudomonadati</taxon>
        <taxon>Spirochaetota</taxon>
        <taxon>Spirochaetia</taxon>
        <taxon>Leptospirales</taxon>
        <taxon>Leptospiraceae</taxon>
        <taxon>Leptospira</taxon>
    </lineage>
</organism>
<dbReference type="Proteomes" id="UP000011873">
    <property type="component" value="Unassembled WGS sequence"/>
</dbReference>
<dbReference type="EMBL" id="ANMU01000057">
    <property type="protein sequence ID" value="EMJ82881.1"/>
    <property type="molecule type" value="Genomic_DNA"/>
</dbReference>
<gene>
    <name evidence="1" type="ORF">LEP1GSC016_2849</name>
</gene>
<sequence>MLFASQFEFRIRVTRDKKERNDAFLGDFESFFYILPGLYEFL</sequence>
<name>M6BWJ0_LEPBO</name>